<dbReference type="GO" id="GO:0016491">
    <property type="term" value="F:oxidoreductase activity"/>
    <property type="evidence" value="ECO:0007669"/>
    <property type="project" value="UniProtKB-KW"/>
</dbReference>
<evidence type="ECO:0000259" key="2">
    <source>
        <dbReference type="Pfam" id="PF01494"/>
    </source>
</evidence>
<dbReference type="Pfam" id="PF01494">
    <property type="entry name" value="FAD_binding_3"/>
    <property type="match status" value="1"/>
</dbReference>
<dbReference type="InterPro" id="IPR036188">
    <property type="entry name" value="FAD/NAD-bd_sf"/>
</dbReference>
<accession>A0A2T0ZZ13</accession>
<dbReference type="PRINTS" id="PR00420">
    <property type="entry name" value="RNGMNOXGNASE"/>
</dbReference>
<sequence length="399" mass="43523">MGTKTDVCISGGGPAGMMLGLLLARQGVDVTVLEKHADFLRDFRGDTVHPSTLNVLDQLGLAPALGAAPHRDVDEMRATFADGTFRLADFSRLPGPHPYIRFMPQWDFLDVLADAAEKLPNFHLRRKHKVTDIRRTNGVVTGVNALSPEGPLEVTARLTVAADGRDSTVRDRSGLASTSYGAPMDVLWFRLSRRPADAEGLDMHVGPRRLMLAIDRDSYWQIAFVVPKGGTQKAQEAGIERLRQSVATLAPGLADRVAELKSWDDVSSLTVRLERLARWHTPGLLCIGDAAHAMSPIGGVGINLAVQDAVCAARLLRSPLQQHILSSDILAAIQKRRTFPTIGTQFAQRTAQRLLVERILASDQPVNAPRPLRILDRSPRLQTLAARAIGIGLRPEQLS</sequence>
<evidence type="ECO:0000313" key="3">
    <source>
        <dbReference type="EMBL" id="PRZ41524.1"/>
    </source>
</evidence>
<gene>
    <name evidence="3" type="ORF">CLV47_10971</name>
</gene>
<dbReference type="NCBIfam" id="NF004834">
    <property type="entry name" value="PRK06185.1-3"/>
    <property type="match status" value="1"/>
</dbReference>
<evidence type="ECO:0000313" key="4">
    <source>
        <dbReference type="Proteomes" id="UP000237752"/>
    </source>
</evidence>
<organism evidence="3 4">
    <name type="scientific">Antricoccus suffuscus</name>
    <dbReference type="NCBI Taxonomy" id="1629062"/>
    <lineage>
        <taxon>Bacteria</taxon>
        <taxon>Bacillati</taxon>
        <taxon>Actinomycetota</taxon>
        <taxon>Actinomycetes</taxon>
        <taxon>Geodermatophilales</taxon>
        <taxon>Antricoccaceae</taxon>
        <taxon>Antricoccus</taxon>
    </lineage>
</organism>
<dbReference type="GO" id="GO:0071949">
    <property type="term" value="F:FAD binding"/>
    <property type="evidence" value="ECO:0007669"/>
    <property type="project" value="InterPro"/>
</dbReference>
<dbReference type="PANTHER" id="PTHR43476:SF5">
    <property type="entry name" value="FAD-DEPENDENT MONOOXYGENASE"/>
    <property type="match status" value="1"/>
</dbReference>
<protein>
    <submittedName>
        <fullName evidence="3">2-polyprenyl-6-methoxyphenol hydroxylase-like FAD-dependent oxidoreductase</fullName>
    </submittedName>
</protein>
<dbReference type="InterPro" id="IPR050631">
    <property type="entry name" value="PheA/TfdB_FAD_monoxygenase"/>
</dbReference>
<dbReference type="Gene3D" id="3.50.50.60">
    <property type="entry name" value="FAD/NAD(P)-binding domain"/>
    <property type="match status" value="2"/>
</dbReference>
<keyword evidence="4" id="KW-1185">Reference proteome</keyword>
<dbReference type="EMBL" id="PVUE01000009">
    <property type="protein sequence ID" value="PRZ41524.1"/>
    <property type="molecule type" value="Genomic_DNA"/>
</dbReference>
<dbReference type="PANTHER" id="PTHR43476">
    <property type="entry name" value="3-(3-HYDROXY-PHENYL)PROPIONATE/3-HYDROXYCINNAMIC ACID HYDROXYLASE"/>
    <property type="match status" value="1"/>
</dbReference>
<reference evidence="3 4" key="1">
    <citation type="submission" date="2018-03" db="EMBL/GenBank/DDBJ databases">
        <title>Genomic Encyclopedia of Archaeal and Bacterial Type Strains, Phase II (KMG-II): from individual species to whole genera.</title>
        <authorList>
            <person name="Goeker M."/>
        </authorList>
    </citation>
    <scope>NUCLEOTIDE SEQUENCE [LARGE SCALE GENOMIC DNA]</scope>
    <source>
        <strain evidence="3 4">DSM 100065</strain>
    </source>
</reference>
<keyword evidence="1" id="KW-0560">Oxidoreductase</keyword>
<evidence type="ECO:0000256" key="1">
    <source>
        <dbReference type="ARBA" id="ARBA00023002"/>
    </source>
</evidence>
<dbReference type="InterPro" id="IPR002938">
    <property type="entry name" value="FAD-bd"/>
</dbReference>
<proteinExistence type="predicted"/>
<dbReference type="OrthoDB" id="9791689at2"/>
<dbReference type="AlphaFoldDB" id="A0A2T0ZZ13"/>
<dbReference type="Proteomes" id="UP000237752">
    <property type="component" value="Unassembled WGS sequence"/>
</dbReference>
<feature type="domain" description="FAD-binding" evidence="2">
    <location>
        <begin position="4"/>
        <end position="339"/>
    </location>
</feature>
<name>A0A2T0ZZ13_9ACTN</name>
<dbReference type="SUPFAM" id="SSF51905">
    <property type="entry name" value="FAD/NAD(P)-binding domain"/>
    <property type="match status" value="1"/>
</dbReference>
<dbReference type="RefSeq" id="WP_106349282.1">
    <property type="nucleotide sequence ID" value="NZ_PVUE01000009.1"/>
</dbReference>
<dbReference type="NCBIfam" id="NF004833">
    <property type="entry name" value="PRK06185.1-1"/>
    <property type="match status" value="1"/>
</dbReference>
<comment type="caution">
    <text evidence="3">The sequence shown here is derived from an EMBL/GenBank/DDBJ whole genome shotgun (WGS) entry which is preliminary data.</text>
</comment>